<dbReference type="Pfam" id="PF17681">
    <property type="entry name" value="GCP_N_terminal"/>
    <property type="match status" value="1"/>
</dbReference>
<reference evidence="10 11" key="2">
    <citation type="journal article" date="2017" name="Sci. Rep.">
        <title>Ant-infecting Ophiocordyceps genomes reveal a high diversity of potential behavioral manipulation genes and a possible major role for enterotoxins.</title>
        <authorList>
            <person name="de Bekker C."/>
            <person name="Ohm R.A."/>
            <person name="Evans H.C."/>
            <person name="Brachmann A."/>
            <person name="Hughes D.P."/>
        </authorList>
    </citation>
    <scope>NUCLEOTIDE SEQUENCE [LARGE SCALE GENOMIC DNA]</scope>
    <source>
        <strain evidence="10 11">SC16a</strain>
    </source>
</reference>
<dbReference type="OrthoDB" id="66546at2759"/>
<dbReference type="InterPro" id="IPR040457">
    <property type="entry name" value="GCP_C"/>
</dbReference>
<dbReference type="GO" id="GO:0000922">
    <property type="term" value="C:spindle pole"/>
    <property type="evidence" value="ECO:0007669"/>
    <property type="project" value="InterPro"/>
</dbReference>
<evidence type="ECO:0000259" key="9">
    <source>
        <dbReference type="Pfam" id="PF17681"/>
    </source>
</evidence>
<evidence type="ECO:0000313" key="11">
    <source>
        <dbReference type="Proteomes" id="UP000037136"/>
    </source>
</evidence>
<evidence type="ECO:0000256" key="3">
    <source>
        <dbReference type="ARBA" id="ARBA00022701"/>
    </source>
</evidence>
<keyword evidence="11" id="KW-1185">Reference proteome</keyword>
<dbReference type="InterPro" id="IPR032797">
    <property type="entry name" value="Mod21_N"/>
</dbReference>
<comment type="similarity">
    <text evidence="1 5">Belongs to the TUBGCP family.</text>
</comment>
<evidence type="ECO:0000256" key="6">
    <source>
        <dbReference type="SAM" id="MobiDB-lite"/>
    </source>
</evidence>
<accession>A0A2A9PJ81</accession>
<dbReference type="GO" id="GO:0043015">
    <property type="term" value="F:gamma-tubulin binding"/>
    <property type="evidence" value="ECO:0007669"/>
    <property type="project" value="InterPro"/>
</dbReference>
<evidence type="ECO:0000256" key="1">
    <source>
        <dbReference type="ARBA" id="ARBA00010337"/>
    </source>
</evidence>
<dbReference type="AlphaFoldDB" id="A0A2A9PJ81"/>
<evidence type="ECO:0000256" key="4">
    <source>
        <dbReference type="ARBA" id="ARBA00023212"/>
    </source>
</evidence>
<feature type="domain" description="Gamma-Tubulin ring complex non-core subunit mod21 N-terminal" evidence="8">
    <location>
        <begin position="68"/>
        <end position="160"/>
    </location>
</feature>
<sequence length="844" mass="94773">MAFAARLGSLVEDLVQSLAQSTGQSTSSLPASWFPDAVLRKLKTHPYLRTNPFEIEDRLEGLDERFRVNNREALADALDLRLRSLLQHPSQWHPDVLHLLLELSDQPTLKTCLDSLKLLPPSRELPPEDPPLRWEQVAREDGWGQDEDLWKSISYTSDDSAEDDTGRLSAVETSDVTSIPGDETPARSAEDYIIYPAASDALQSVLETQAWRTRSPRDAPRTSTPRIVISELQVVREALFMLHGFECSLFDSLAEPIPAFQMAGTALETHSALMGSLADNGRRMRVIRQFVAQPQTVPHVQALQDCLTRHLADVDRRLSAIQARFASPENEVVVSLIAVMSELASHLEPVLTLSDIVARLQDAAPSDTFRCLELMFDEIGVARLAGKPGTYELLVRAFVECLNIYLRPVQLWMREGKLLPGDEPFFITEPSSRVSLGDTWQARFQIRKTADGRPHAPTFLQPAIGDIYNAGRSMVALRLLGKATAITRPSHRDEPPLDYDALCPTGFELAPFADLFNNAFERWVQSRYRETWATLKSTLVEDWGLFASLDALRALYLMADGRAAATLCEALFARLDSTDADWRDRYVLTTAGREAFASLLDPSRLVISVDPEFSPTSAIGNGTVRAALPGIKVSYRLSWPVQMIVTAESRAHYQSVFTFLLQIKRAMYALHKTRLLDKHRTNQKSRGRRSLFYSTRNKLLWFCATIHTYLATQVLEPTAVQMRRDIDSAQNVDAMIAAQCSGMKRMTEEACLGSELARVRERMLDVMDMAVKFENGQRHATGRDGRKEETCFEALGEMATDLDHHARFVCRELRSVASTSRSRPASAKWDILVDMLQAGVREER</sequence>
<gene>
    <name evidence="10" type="ORF">XA68_17797</name>
</gene>
<dbReference type="GO" id="GO:0051011">
    <property type="term" value="F:microtubule minus-end binding"/>
    <property type="evidence" value="ECO:0007669"/>
    <property type="project" value="TreeGrafter"/>
</dbReference>
<keyword evidence="3 5" id="KW-0493">Microtubule</keyword>
<dbReference type="PANTHER" id="PTHR19302:SF33">
    <property type="entry name" value="GAMMA-TUBULIN COMPLEX COMPONENT 5"/>
    <property type="match status" value="1"/>
</dbReference>
<dbReference type="CDD" id="cd22572">
    <property type="entry name" value="GCP5_NTD"/>
    <property type="match status" value="1"/>
</dbReference>
<evidence type="ECO:0000313" key="10">
    <source>
        <dbReference type="EMBL" id="PFH61284.1"/>
    </source>
</evidence>
<dbReference type="PANTHER" id="PTHR19302">
    <property type="entry name" value="GAMMA TUBULIN COMPLEX PROTEIN"/>
    <property type="match status" value="1"/>
</dbReference>
<keyword evidence="2 5" id="KW-0963">Cytoplasm</keyword>
<evidence type="ECO:0000259" key="8">
    <source>
        <dbReference type="Pfam" id="PF14609"/>
    </source>
</evidence>
<dbReference type="STRING" id="268505.A0A2A9PJ81"/>
<name>A0A2A9PJ81_OPHUN</name>
<keyword evidence="4 5" id="KW-0206">Cytoskeleton</keyword>
<dbReference type="InterPro" id="IPR042241">
    <property type="entry name" value="GCP_C_sf"/>
</dbReference>
<dbReference type="Proteomes" id="UP000037136">
    <property type="component" value="Unassembled WGS sequence"/>
</dbReference>
<reference evidence="10 11" key="1">
    <citation type="journal article" date="2015" name="BMC Genomics">
        <title>Gene expression during zombie ant biting behavior reflects the complexity underlying fungal parasitic behavioral manipulation.</title>
        <authorList>
            <person name="de Bekker C."/>
            <person name="Ohm R.A."/>
            <person name="Loreto R.G."/>
            <person name="Sebastian A."/>
            <person name="Albert I."/>
            <person name="Merrow M."/>
            <person name="Brachmann A."/>
            <person name="Hughes D.P."/>
        </authorList>
    </citation>
    <scope>NUCLEOTIDE SEQUENCE [LARGE SCALE GENOMIC DNA]</scope>
    <source>
        <strain evidence="10 11">SC16a</strain>
    </source>
</reference>
<dbReference type="GO" id="GO:0051225">
    <property type="term" value="P:spindle assembly"/>
    <property type="evidence" value="ECO:0007669"/>
    <property type="project" value="TreeGrafter"/>
</dbReference>
<dbReference type="GO" id="GO:0007020">
    <property type="term" value="P:microtubule nucleation"/>
    <property type="evidence" value="ECO:0007669"/>
    <property type="project" value="InterPro"/>
</dbReference>
<dbReference type="InterPro" id="IPR007259">
    <property type="entry name" value="GCP"/>
</dbReference>
<dbReference type="GO" id="GO:0031122">
    <property type="term" value="P:cytoplasmic microtubule organization"/>
    <property type="evidence" value="ECO:0007669"/>
    <property type="project" value="TreeGrafter"/>
</dbReference>
<comment type="caution">
    <text evidence="10">The sequence shown here is derived from an EMBL/GenBank/DDBJ whole genome shotgun (WGS) entry which is preliminary data.</text>
</comment>
<dbReference type="Pfam" id="PF14609">
    <property type="entry name" value="GCP5-Mod21_N"/>
    <property type="match status" value="1"/>
</dbReference>
<organism evidence="10 11">
    <name type="scientific">Ophiocordyceps unilateralis</name>
    <name type="common">Zombie-ant fungus</name>
    <name type="synonym">Torrubia unilateralis</name>
    <dbReference type="NCBI Taxonomy" id="268505"/>
    <lineage>
        <taxon>Eukaryota</taxon>
        <taxon>Fungi</taxon>
        <taxon>Dikarya</taxon>
        <taxon>Ascomycota</taxon>
        <taxon>Pezizomycotina</taxon>
        <taxon>Sordariomycetes</taxon>
        <taxon>Hypocreomycetidae</taxon>
        <taxon>Hypocreales</taxon>
        <taxon>Ophiocordycipitaceae</taxon>
        <taxon>Ophiocordyceps</taxon>
    </lineage>
</organism>
<dbReference type="EMBL" id="LAZP02000080">
    <property type="protein sequence ID" value="PFH61284.1"/>
    <property type="molecule type" value="Genomic_DNA"/>
</dbReference>
<evidence type="ECO:0000259" key="7">
    <source>
        <dbReference type="Pfam" id="PF04130"/>
    </source>
</evidence>
<dbReference type="InterPro" id="IPR059169">
    <property type="entry name" value="GCP5_N_ext"/>
</dbReference>
<evidence type="ECO:0000256" key="2">
    <source>
        <dbReference type="ARBA" id="ARBA00022490"/>
    </source>
</evidence>
<comment type="subcellular location">
    <subcellularLocation>
        <location evidence="5">Cytoplasm</location>
        <location evidence="5">Cytoskeleton</location>
        <location evidence="5">Microtubule organizing center</location>
    </subcellularLocation>
</comment>
<proteinExistence type="inferred from homology"/>
<dbReference type="GO" id="GO:0000930">
    <property type="term" value="C:gamma-tubulin complex"/>
    <property type="evidence" value="ECO:0007669"/>
    <property type="project" value="TreeGrafter"/>
</dbReference>
<dbReference type="InterPro" id="IPR041470">
    <property type="entry name" value="GCP_N"/>
</dbReference>
<dbReference type="Pfam" id="PF04130">
    <property type="entry name" value="GCP_C_terminal"/>
    <property type="match status" value="1"/>
</dbReference>
<dbReference type="GO" id="GO:0051321">
    <property type="term" value="P:meiotic cell cycle"/>
    <property type="evidence" value="ECO:0007669"/>
    <property type="project" value="TreeGrafter"/>
</dbReference>
<feature type="domain" description="Gamma tubulin complex component C-terminal" evidence="7">
    <location>
        <begin position="545"/>
        <end position="819"/>
    </location>
</feature>
<evidence type="ECO:0000256" key="5">
    <source>
        <dbReference type="RuleBase" id="RU363050"/>
    </source>
</evidence>
<dbReference type="Gene3D" id="1.20.120.1900">
    <property type="entry name" value="Gamma-tubulin complex, C-terminal domain"/>
    <property type="match status" value="1"/>
</dbReference>
<feature type="region of interest" description="Disordered" evidence="6">
    <location>
        <begin position="156"/>
        <end position="185"/>
    </location>
</feature>
<dbReference type="GO" id="GO:0000278">
    <property type="term" value="P:mitotic cell cycle"/>
    <property type="evidence" value="ECO:0007669"/>
    <property type="project" value="TreeGrafter"/>
</dbReference>
<protein>
    <recommendedName>
        <fullName evidence="5">Spindle pole body component</fullName>
    </recommendedName>
</protein>
<dbReference type="GO" id="GO:0005816">
    <property type="term" value="C:spindle pole body"/>
    <property type="evidence" value="ECO:0007669"/>
    <property type="project" value="UniProtKB-ARBA"/>
</dbReference>
<feature type="domain" description="Gamma tubulin complex component protein N-terminal" evidence="9">
    <location>
        <begin position="235"/>
        <end position="541"/>
    </location>
</feature>
<dbReference type="GO" id="GO:0005874">
    <property type="term" value="C:microtubule"/>
    <property type="evidence" value="ECO:0007669"/>
    <property type="project" value="UniProtKB-KW"/>
</dbReference>